<dbReference type="InterPro" id="IPR003599">
    <property type="entry name" value="Ig_sub"/>
</dbReference>
<feature type="domain" description="Ig-like" evidence="5">
    <location>
        <begin position="29"/>
        <end position="124"/>
    </location>
</feature>
<evidence type="ECO:0000313" key="7">
    <source>
        <dbReference type="Proteomes" id="UP000784294"/>
    </source>
</evidence>
<dbReference type="SUPFAM" id="SSF48726">
    <property type="entry name" value="Immunoglobulin"/>
    <property type="match status" value="2"/>
</dbReference>
<evidence type="ECO:0000313" key="6">
    <source>
        <dbReference type="EMBL" id="VEL32938.1"/>
    </source>
</evidence>
<feature type="domain" description="Ig-like" evidence="5">
    <location>
        <begin position="133"/>
        <end position="171"/>
    </location>
</feature>
<dbReference type="FunFam" id="2.60.40.10:FF:000032">
    <property type="entry name" value="palladin isoform X1"/>
    <property type="match status" value="1"/>
</dbReference>
<dbReference type="Proteomes" id="UP000784294">
    <property type="component" value="Unassembled WGS sequence"/>
</dbReference>
<keyword evidence="7" id="KW-1185">Reference proteome</keyword>
<dbReference type="Gene3D" id="2.60.40.10">
    <property type="entry name" value="Immunoglobulins"/>
    <property type="match status" value="2"/>
</dbReference>
<keyword evidence="2" id="KW-1015">Disulfide bond</keyword>
<dbReference type="Pfam" id="PF07679">
    <property type="entry name" value="I-set"/>
    <property type="match status" value="1"/>
</dbReference>
<name>A0A448XBE7_9PLAT</name>
<evidence type="ECO:0000256" key="1">
    <source>
        <dbReference type="ARBA" id="ARBA00022737"/>
    </source>
</evidence>
<dbReference type="GO" id="GO:0098609">
    <property type="term" value="P:cell-cell adhesion"/>
    <property type="evidence" value="ECO:0007669"/>
    <property type="project" value="TreeGrafter"/>
</dbReference>
<dbReference type="AlphaFoldDB" id="A0A448XBE7"/>
<comment type="caution">
    <text evidence="6">The sequence shown here is derived from an EMBL/GenBank/DDBJ whole genome shotgun (WGS) entry which is preliminary data.</text>
</comment>
<sequence>MTNGLPEPMITVTSNDHESLNSNDVQRAPSILRHLHSLAASPGAPLYLKCELEAEANLQIEWSFNGKPISMNPDERFICKATLDDVLTTTLETEALQLEDSGIFECRFSNEFGTAFSVAQIFVRAPTTEEINPDFVKYPPSVNAVESGPIHIECSFSSPVSTVIWMVNGTEAPPDALIEIDAASRQVVILSLPAMSADLFGVHTVQGVDGNSGSLSPICSFAVSPTSGALLVNGGI</sequence>
<dbReference type="InterPro" id="IPR013098">
    <property type="entry name" value="Ig_I-set"/>
</dbReference>
<evidence type="ECO:0000259" key="5">
    <source>
        <dbReference type="PROSITE" id="PS50835"/>
    </source>
</evidence>
<dbReference type="InterPro" id="IPR036179">
    <property type="entry name" value="Ig-like_dom_sf"/>
</dbReference>
<dbReference type="PANTHER" id="PTHR44170">
    <property type="entry name" value="PROTEIN SIDEKICK"/>
    <property type="match status" value="1"/>
</dbReference>
<organism evidence="6 7">
    <name type="scientific">Protopolystoma xenopodis</name>
    <dbReference type="NCBI Taxonomy" id="117903"/>
    <lineage>
        <taxon>Eukaryota</taxon>
        <taxon>Metazoa</taxon>
        <taxon>Spiralia</taxon>
        <taxon>Lophotrochozoa</taxon>
        <taxon>Platyhelminthes</taxon>
        <taxon>Monogenea</taxon>
        <taxon>Polyopisthocotylea</taxon>
        <taxon>Polystomatidea</taxon>
        <taxon>Polystomatidae</taxon>
        <taxon>Protopolystoma</taxon>
    </lineage>
</organism>
<feature type="region of interest" description="Disordered" evidence="4">
    <location>
        <begin position="1"/>
        <end position="21"/>
    </location>
</feature>
<gene>
    <name evidence="6" type="ORF">PXEA_LOCUS26378</name>
</gene>
<evidence type="ECO:0000256" key="4">
    <source>
        <dbReference type="SAM" id="MobiDB-lite"/>
    </source>
</evidence>
<dbReference type="PANTHER" id="PTHR44170:SF56">
    <property type="entry name" value="FIBRONECTIN TYPE-III DOMAIN-CONTAINING PROTEIN"/>
    <property type="match status" value="1"/>
</dbReference>
<dbReference type="SMART" id="SM00409">
    <property type="entry name" value="IG"/>
    <property type="match status" value="2"/>
</dbReference>
<dbReference type="InterPro" id="IPR007110">
    <property type="entry name" value="Ig-like_dom"/>
</dbReference>
<dbReference type="InterPro" id="IPR013783">
    <property type="entry name" value="Ig-like_fold"/>
</dbReference>
<proteinExistence type="predicted"/>
<evidence type="ECO:0000256" key="2">
    <source>
        <dbReference type="ARBA" id="ARBA00023157"/>
    </source>
</evidence>
<keyword evidence="1" id="KW-0677">Repeat</keyword>
<reference evidence="6" key="1">
    <citation type="submission" date="2018-11" db="EMBL/GenBank/DDBJ databases">
        <authorList>
            <consortium name="Pathogen Informatics"/>
        </authorList>
    </citation>
    <scope>NUCLEOTIDE SEQUENCE</scope>
</reference>
<evidence type="ECO:0000256" key="3">
    <source>
        <dbReference type="ARBA" id="ARBA00023319"/>
    </source>
</evidence>
<dbReference type="EMBL" id="CAAALY010244908">
    <property type="protein sequence ID" value="VEL32938.1"/>
    <property type="molecule type" value="Genomic_DNA"/>
</dbReference>
<accession>A0A448XBE7</accession>
<keyword evidence="3" id="KW-0393">Immunoglobulin domain</keyword>
<dbReference type="PROSITE" id="PS50835">
    <property type="entry name" value="IG_LIKE"/>
    <property type="match status" value="2"/>
</dbReference>
<protein>
    <recommendedName>
        <fullName evidence="5">Ig-like domain-containing protein</fullName>
    </recommendedName>
</protein>